<dbReference type="RefSeq" id="WP_006369740.1">
    <property type="nucleotide sequence ID" value="NZ_CP085887.1"/>
</dbReference>
<evidence type="ECO:0000313" key="8">
    <source>
        <dbReference type="Proteomes" id="UP000563898"/>
    </source>
</evidence>
<evidence type="ECO:0000256" key="4">
    <source>
        <dbReference type="ARBA" id="ARBA00023163"/>
    </source>
</evidence>
<name>A0A846WIK8_9ACTN</name>
<dbReference type="PANTHER" id="PTHR30055">
    <property type="entry name" value="HTH-TYPE TRANSCRIPTIONAL REGULATOR RUTR"/>
    <property type="match status" value="1"/>
</dbReference>
<feature type="domain" description="HTH tetR-type" evidence="6">
    <location>
        <begin position="8"/>
        <end position="68"/>
    </location>
</feature>
<keyword evidence="3 5" id="KW-0238">DNA-binding</keyword>
<dbReference type="SUPFAM" id="SSF48498">
    <property type="entry name" value="Tetracyclin repressor-like, C-terminal domain"/>
    <property type="match status" value="1"/>
</dbReference>
<evidence type="ECO:0000256" key="1">
    <source>
        <dbReference type="ARBA" id="ARBA00022491"/>
    </source>
</evidence>
<keyword evidence="1" id="KW-0678">Repressor</keyword>
<evidence type="ECO:0000256" key="3">
    <source>
        <dbReference type="ARBA" id="ARBA00023125"/>
    </source>
</evidence>
<dbReference type="EMBL" id="JAAXPC010000004">
    <property type="protein sequence ID" value="NKY01565.1"/>
    <property type="molecule type" value="Genomic_DNA"/>
</dbReference>
<organism evidence="7 8">
    <name type="scientific">Gordonia polyisoprenivorans</name>
    <dbReference type="NCBI Taxonomy" id="84595"/>
    <lineage>
        <taxon>Bacteria</taxon>
        <taxon>Bacillati</taxon>
        <taxon>Actinomycetota</taxon>
        <taxon>Actinomycetes</taxon>
        <taxon>Mycobacteriales</taxon>
        <taxon>Gordoniaceae</taxon>
        <taxon>Gordonia</taxon>
    </lineage>
</organism>
<dbReference type="AlphaFoldDB" id="A0A846WIK8"/>
<gene>
    <name evidence="7" type="ORF">HGA05_08280</name>
</gene>
<dbReference type="InterPro" id="IPR001647">
    <property type="entry name" value="HTH_TetR"/>
</dbReference>
<reference evidence="7 8" key="1">
    <citation type="submission" date="2020-04" db="EMBL/GenBank/DDBJ databases">
        <title>MicrobeNet Type strains.</title>
        <authorList>
            <person name="Nicholson A.C."/>
        </authorList>
    </citation>
    <scope>NUCLEOTIDE SEQUENCE [LARGE SCALE GENOMIC DNA]</scope>
    <source>
        <strain evidence="7 8">ATCC BAA-14</strain>
    </source>
</reference>
<dbReference type="GO" id="GO:0000976">
    <property type="term" value="F:transcription cis-regulatory region binding"/>
    <property type="evidence" value="ECO:0007669"/>
    <property type="project" value="TreeGrafter"/>
</dbReference>
<dbReference type="Proteomes" id="UP000563898">
    <property type="component" value="Unassembled WGS sequence"/>
</dbReference>
<dbReference type="InterPro" id="IPR036271">
    <property type="entry name" value="Tet_transcr_reg_TetR-rel_C_sf"/>
</dbReference>
<evidence type="ECO:0000256" key="5">
    <source>
        <dbReference type="PROSITE-ProRule" id="PRU00335"/>
    </source>
</evidence>
<dbReference type="Pfam" id="PF00440">
    <property type="entry name" value="TetR_N"/>
    <property type="match status" value="1"/>
</dbReference>
<comment type="caution">
    <text evidence="7">The sequence shown here is derived from an EMBL/GenBank/DDBJ whole genome shotgun (WGS) entry which is preliminary data.</text>
</comment>
<dbReference type="InterPro" id="IPR009057">
    <property type="entry name" value="Homeodomain-like_sf"/>
</dbReference>
<evidence type="ECO:0000256" key="2">
    <source>
        <dbReference type="ARBA" id="ARBA00023015"/>
    </source>
</evidence>
<keyword evidence="4" id="KW-0804">Transcription</keyword>
<proteinExistence type="predicted"/>
<dbReference type="PROSITE" id="PS50977">
    <property type="entry name" value="HTH_TETR_2"/>
    <property type="match status" value="1"/>
</dbReference>
<dbReference type="InterPro" id="IPR050109">
    <property type="entry name" value="HTH-type_TetR-like_transc_reg"/>
</dbReference>
<keyword evidence="2" id="KW-0805">Transcription regulation</keyword>
<accession>A0A846WIK8</accession>
<dbReference type="SUPFAM" id="SSF46689">
    <property type="entry name" value="Homeodomain-like"/>
    <property type="match status" value="1"/>
</dbReference>
<sequence length="218" mass="23757">MARPRRQDARRSEIITAATVAIAERGLIGLRLKDIAEAAAMSAGSVAYYYPELDDLLLAVHERAVERFHGGRRTAMTTQDNPVGRLRMLVDLGVCDPDDPMWPALYELHLHSAREPRHAELMSRLFELEVSLYRDVISAGVESGVFDLGDDAERIAATAVALEDGYGIHLVARNREVDADAARTALRGYLAAVLACADIIGGRARPRPPSVDATGVQD</sequence>
<dbReference type="InterPro" id="IPR039538">
    <property type="entry name" value="BetI_C"/>
</dbReference>
<evidence type="ECO:0000259" key="6">
    <source>
        <dbReference type="PROSITE" id="PS50977"/>
    </source>
</evidence>
<evidence type="ECO:0000313" key="7">
    <source>
        <dbReference type="EMBL" id="NKY01565.1"/>
    </source>
</evidence>
<dbReference type="Pfam" id="PF13977">
    <property type="entry name" value="TetR_C_6"/>
    <property type="match status" value="1"/>
</dbReference>
<dbReference type="Gene3D" id="1.10.357.10">
    <property type="entry name" value="Tetracycline Repressor, domain 2"/>
    <property type="match status" value="1"/>
</dbReference>
<feature type="DNA-binding region" description="H-T-H motif" evidence="5">
    <location>
        <begin position="31"/>
        <end position="50"/>
    </location>
</feature>
<dbReference type="PANTHER" id="PTHR30055:SF234">
    <property type="entry name" value="HTH-TYPE TRANSCRIPTIONAL REGULATOR BETI"/>
    <property type="match status" value="1"/>
</dbReference>
<protein>
    <submittedName>
        <fullName evidence="7">TetR family transcriptional regulator</fullName>
    </submittedName>
</protein>
<dbReference type="GO" id="GO:0003700">
    <property type="term" value="F:DNA-binding transcription factor activity"/>
    <property type="evidence" value="ECO:0007669"/>
    <property type="project" value="TreeGrafter"/>
</dbReference>